<feature type="domain" description="Sulfatase N-terminal" evidence="2">
    <location>
        <begin position="44"/>
        <end position="413"/>
    </location>
</feature>
<keyword evidence="1" id="KW-0732">Signal</keyword>
<dbReference type="InterPro" id="IPR000917">
    <property type="entry name" value="Sulfatase_N"/>
</dbReference>
<name>A0ABW0MZ72_9ACTN</name>
<dbReference type="PANTHER" id="PTHR46615">
    <property type="entry name" value="ARYLSULFATASE K"/>
    <property type="match status" value="1"/>
</dbReference>
<dbReference type="RefSeq" id="WP_345171651.1">
    <property type="nucleotide sequence ID" value="NZ_BAABFQ010000003.1"/>
</dbReference>
<reference evidence="4" key="1">
    <citation type="journal article" date="2019" name="Int. J. Syst. Evol. Microbiol.">
        <title>The Global Catalogue of Microorganisms (GCM) 10K type strain sequencing project: providing services to taxonomists for standard genome sequencing and annotation.</title>
        <authorList>
            <consortium name="The Broad Institute Genomics Platform"/>
            <consortium name="The Broad Institute Genome Sequencing Center for Infectious Disease"/>
            <person name="Wu L."/>
            <person name="Ma J."/>
        </authorList>
    </citation>
    <scope>NUCLEOTIDE SEQUENCE [LARGE SCALE GENOMIC DNA]</scope>
    <source>
        <strain evidence="4">KACC 13778</strain>
    </source>
</reference>
<proteinExistence type="predicted"/>
<dbReference type="EMBL" id="JBHSMD010000002">
    <property type="protein sequence ID" value="MFC5492972.1"/>
    <property type="molecule type" value="Genomic_DNA"/>
</dbReference>
<sequence length="543" mass="60922">MSISRRSLLTSAAAAPPAIALTAAEAAAYADPSVAADSAAAGKNILIFITDQERNIQHFPAGWEQENLPGLTRLKANGVSFENAFCNACMCSPSRATLFTGLYPAQHGVKNTLELDMPAEYFPQTELSPDLTNIASVMSAAGYEVVFKGKFHLTKPLDGVVEREDGSFAGNWTQADLERYGFTRWNPPDAGGNQDIIEGGGGVADNDWRYLSEDGPNEEGKEGVHAFLNARVGAEQPWCLIVSLINPHDVLFYPGPPNMDPPKWVQAGYGDPSWYEGDIGIPLTHDEDLSTKPSAQQSYVRLLNAFGRPRTVEEKQNYLNFYGNLMKLVDGYLVEILDLLETNGQLADTIVMRTSDHGEQGLAHQMQQKNFNFYEETLKVPLIYSNPELFPTARTSRQLVSHVDILPTLASLVEAPDEARNPQWRGVDYSGHVLGTASGETQDRVVFTYDDFQAGQKTGPYVRQPNHIRSIREKRWKLAKYFDPNDVEPTEWEMYDLKRDPLERRNLAHDPRKMTREQRAQFKRLKRRLDQIERTTLRPLPLH</sequence>
<comment type="caution">
    <text evidence="3">The sequence shown here is derived from an EMBL/GenBank/DDBJ whole genome shotgun (WGS) entry which is preliminary data.</text>
</comment>
<dbReference type="Gene3D" id="3.40.720.10">
    <property type="entry name" value="Alkaline Phosphatase, subunit A"/>
    <property type="match status" value="1"/>
</dbReference>
<dbReference type="PROSITE" id="PS51318">
    <property type="entry name" value="TAT"/>
    <property type="match status" value="1"/>
</dbReference>
<dbReference type="InterPro" id="IPR051849">
    <property type="entry name" value="GAG-degrading_sulfatase"/>
</dbReference>
<protein>
    <submittedName>
        <fullName evidence="3">Sulfatase-like hydrolase/transferase</fullName>
    </submittedName>
</protein>
<keyword evidence="4" id="KW-1185">Reference proteome</keyword>
<feature type="chain" id="PRO_5045967534" evidence="1">
    <location>
        <begin position="21"/>
        <end position="543"/>
    </location>
</feature>
<dbReference type="CDD" id="cd16035">
    <property type="entry name" value="sulfatase_like"/>
    <property type="match status" value="1"/>
</dbReference>
<dbReference type="InterPro" id="IPR006311">
    <property type="entry name" value="TAT_signal"/>
</dbReference>
<dbReference type="InterPro" id="IPR017850">
    <property type="entry name" value="Alkaline_phosphatase_core_sf"/>
</dbReference>
<dbReference type="PANTHER" id="PTHR46615:SF1">
    <property type="entry name" value="ARYLSULFATASE K"/>
    <property type="match status" value="1"/>
</dbReference>
<evidence type="ECO:0000313" key="3">
    <source>
        <dbReference type="EMBL" id="MFC5492972.1"/>
    </source>
</evidence>
<feature type="signal peptide" evidence="1">
    <location>
        <begin position="1"/>
        <end position="20"/>
    </location>
</feature>
<evidence type="ECO:0000259" key="2">
    <source>
        <dbReference type="Pfam" id="PF00884"/>
    </source>
</evidence>
<organism evidence="3 4">
    <name type="scientific">Nocardioides caricicola</name>
    <dbReference type="NCBI Taxonomy" id="634770"/>
    <lineage>
        <taxon>Bacteria</taxon>
        <taxon>Bacillati</taxon>
        <taxon>Actinomycetota</taxon>
        <taxon>Actinomycetes</taxon>
        <taxon>Propionibacteriales</taxon>
        <taxon>Nocardioidaceae</taxon>
        <taxon>Nocardioides</taxon>
    </lineage>
</organism>
<evidence type="ECO:0000256" key="1">
    <source>
        <dbReference type="SAM" id="SignalP"/>
    </source>
</evidence>
<gene>
    <name evidence="3" type="ORF">ACFPKY_07665</name>
</gene>
<dbReference type="SUPFAM" id="SSF53649">
    <property type="entry name" value="Alkaline phosphatase-like"/>
    <property type="match status" value="1"/>
</dbReference>
<dbReference type="Pfam" id="PF00884">
    <property type="entry name" value="Sulfatase"/>
    <property type="match status" value="1"/>
</dbReference>
<evidence type="ECO:0000313" key="4">
    <source>
        <dbReference type="Proteomes" id="UP001595956"/>
    </source>
</evidence>
<dbReference type="Proteomes" id="UP001595956">
    <property type="component" value="Unassembled WGS sequence"/>
</dbReference>
<accession>A0ABW0MZ72</accession>